<dbReference type="EMBL" id="BSPP01000008">
    <property type="protein sequence ID" value="GLS87502.1"/>
    <property type="molecule type" value="Genomic_DNA"/>
</dbReference>
<reference evidence="1 2" key="1">
    <citation type="journal article" date="2014" name="Int. J. Syst. Evol. Microbiol.">
        <title>Complete genome sequence of Corynebacterium casei LMG S-19264T (=DSM 44701T), isolated from a smear-ripened cheese.</title>
        <authorList>
            <consortium name="US DOE Joint Genome Institute (JGI-PGF)"/>
            <person name="Walter F."/>
            <person name="Albersmeier A."/>
            <person name="Kalinowski J."/>
            <person name="Ruckert C."/>
        </authorList>
    </citation>
    <scope>NUCLEOTIDE SEQUENCE [LARGE SCALE GENOMIC DNA]</scope>
    <source>
        <strain evidence="1 2">NBRC 111766</strain>
    </source>
</reference>
<name>A0AA37TU43_9RHOB</name>
<protein>
    <submittedName>
        <fullName evidence="1">Uncharacterized protein</fullName>
    </submittedName>
</protein>
<organism evidence="1 2">
    <name type="scientific">Cypionkella aquatica</name>
    <dbReference type="NCBI Taxonomy" id="1756042"/>
    <lineage>
        <taxon>Bacteria</taxon>
        <taxon>Pseudomonadati</taxon>
        <taxon>Pseudomonadota</taxon>
        <taxon>Alphaproteobacteria</taxon>
        <taxon>Rhodobacterales</taxon>
        <taxon>Paracoccaceae</taxon>
        <taxon>Cypionkella</taxon>
    </lineage>
</organism>
<dbReference type="AlphaFoldDB" id="A0AA37TU43"/>
<proteinExistence type="predicted"/>
<evidence type="ECO:0000313" key="1">
    <source>
        <dbReference type="EMBL" id="GLS87502.1"/>
    </source>
</evidence>
<keyword evidence="2" id="KW-1185">Reference proteome</keyword>
<sequence>MRLSNGSLRLGFALIFAVGCGYVAGSILPFHGNKDCHLLGGYIEAISGPGKPTRCVIAWDNH</sequence>
<accession>A0AA37TU43</accession>
<dbReference type="Proteomes" id="UP001157355">
    <property type="component" value="Unassembled WGS sequence"/>
</dbReference>
<dbReference type="PROSITE" id="PS51257">
    <property type="entry name" value="PROKAR_LIPOPROTEIN"/>
    <property type="match status" value="1"/>
</dbReference>
<evidence type="ECO:0000313" key="2">
    <source>
        <dbReference type="Proteomes" id="UP001157355"/>
    </source>
</evidence>
<dbReference type="RefSeq" id="WP_284325684.1">
    <property type="nucleotide sequence ID" value="NZ_BSPP01000008.1"/>
</dbReference>
<comment type="caution">
    <text evidence="1">The sequence shown here is derived from an EMBL/GenBank/DDBJ whole genome shotgun (WGS) entry which is preliminary data.</text>
</comment>
<gene>
    <name evidence="1" type="ORF">GCM10010873_24760</name>
</gene>